<dbReference type="Proteomes" id="UP000095751">
    <property type="component" value="Unassembled WGS sequence"/>
</dbReference>
<dbReference type="EMBL" id="KV784386">
    <property type="protein sequence ID" value="OEU07349.1"/>
    <property type="molecule type" value="Genomic_DNA"/>
</dbReference>
<dbReference type="PANTHER" id="PTHR42920">
    <property type="entry name" value="OS03G0707200 PROTEIN-RELATED"/>
    <property type="match status" value="1"/>
</dbReference>
<keyword evidence="4 6" id="KW-1133">Transmembrane helix</keyword>
<evidence type="ECO:0000256" key="3">
    <source>
        <dbReference type="ARBA" id="ARBA00022692"/>
    </source>
</evidence>
<evidence type="ECO:0000259" key="7">
    <source>
        <dbReference type="Pfam" id="PF00892"/>
    </source>
</evidence>
<evidence type="ECO:0000256" key="4">
    <source>
        <dbReference type="ARBA" id="ARBA00022989"/>
    </source>
</evidence>
<evidence type="ECO:0000313" key="8">
    <source>
        <dbReference type="EMBL" id="OEU07349.1"/>
    </source>
</evidence>
<comment type="subcellular location">
    <subcellularLocation>
        <location evidence="1">Cell membrane</location>
        <topology evidence="1">Multi-pass membrane protein</topology>
    </subcellularLocation>
</comment>
<gene>
    <name evidence="8" type="ORF">FRACYDRAFT_158903</name>
</gene>
<proteinExistence type="predicted"/>
<organism evidence="8 9">
    <name type="scientific">Fragilariopsis cylindrus CCMP1102</name>
    <dbReference type="NCBI Taxonomy" id="635003"/>
    <lineage>
        <taxon>Eukaryota</taxon>
        <taxon>Sar</taxon>
        <taxon>Stramenopiles</taxon>
        <taxon>Ochrophyta</taxon>
        <taxon>Bacillariophyta</taxon>
        <taxon>Bacillariophyceae</taxon>
        <taxon>Bacillariophycidae</taxon>
        <taxon>Bacillariales</taxon>
        <taxon>Bacillariaceae</taxon>
        <taxon>Fragilariopsis</taxon>
    </lineage>
</organism>
<sequence>ILMTVPIAWGTFEPAVRFVYKYQPQMPPLAFSFAYYLVATSVLILFDTTTMLTTFNDNTSANNNNWKKIPLSIRGGIELGTYLFIGNSLQVIGLKTVPSDRAAFLLQLTTIFVPILKISLKTWIACFVALTGVALIGLDNNNDGSSSYISSNNDNVQLLQHVPVFSIEDGYIVLGAISYTFHCIRLETYAKLLSPLQLATAKAVTETIWSGVVVGSIVNNNNNNNGGGGGGEGWYTVGLATLWTGSITVAYTIFAQSFGQAVVPAVTANLIYTTQPFFTAIVAYLLLGERLGTYGYTGGILIGVAVLFVVTTEEE</sequence>
<reference evidence="8 9" key="1">
    <citation type="submission" date="2016-09" db="EMBL/GenBank/DDBJ databases">
        <title>Extensive genetic diversity and differential bi-allelic expression allows diatom success in the polar Southern Ocean.</title>
        <authorList>
            <consortium name="DOE Joint Genome Institute"/>
            <person name="Mock T."/>
            <person name="Otillar R.P."/>
            <person name="Strauss J."/>
            <person name="Dupont C."/>
            <person name="Frickenhaus S."/>
            <person name="Maumus F."/>
            <person name="Mcmullan M."/>
            <person name="Sanges R."/>
            <person name="Schmutz J."/>
            <person name="Toseland A."/>
            <person name="Valas R."/>
            <person name="Veluchamy A."/>
            <person name="Ward B.J."/>
            <person name="Allen A."/>
            <person name="Barry K."/>
            <person name="Falciatore A."/>
            <person name="Ferrante M."/>
            <person name="Fortunato A.E."/>
            <person name="Gloeckner G."/>
            <person name="Gruber A."/>
            <person name="Hipkin R."/>
            <person name="Janech M."/>
            <person name="Kroth P."/>
            <person name="Leese F."/>
            <person name="Lindquist E."/>
            <person name="Lyon B.R."/>
            <person name="Martin J."/>
            <person name="Mayer C."/>
            <person name="Parker M."/>
            <person name="Quesneville H."/>
            <person name="Raymond J."/>
            <person name="Uhlig C."/>
            <person name="Valentin K.U."/>
            <person name="Worden A.Z."/>
            <person name="Armbrust E.V."/>
            <person name="Bowler C."/>
            <person name="Green B."/>
            <person name="Moulton V."/>
            <person name="Van Oosterhout C."/>
            <person name="Grigoriev I."/>
        </authorList>
    </citation>
    <scope>NUCLEOTIDE SEQUENCE [LARGE SCALE GENOMIC DNA]</scope>
    <source>
        <strain evidence="8 9">CCMP1102</strain>
    </source>
</reference>
<dbReference type="GO" id="GO:0005886">
    <property type="term" value="C:plasma membrane"/>
    <property type="evidence" value="ECO:0007669"/>
    <property type="project" value="UniProtKB-SubCell"/>
</dbReference>
<name>A0A1E7EN26_9STRA</name>
<feature type="transmembrane region" description="Helical" evidence="6">
    <location>
        <begin position="293"/>
        <end position="311"/>
    </location>
</feature>
<feature type="domain" description="EamA" evidence="7">
    <location>
        <begin position="171"/>
        <end position="310"/>
    </location>
</feature>
<dbReference type="AlphaFoldDB" id="A0A1E7EN26"/>
<evidence type="ECO:0000313" key="9">
    <source>
        <dbReference type="Proteomes" id="UP000095751"/>
    </source>
</evidence>
<keyword evidence="2" id="KW-1003">Cell membrane</keyword>
<dbReference type="KEGG" id="fcy:FRACYDRAFT_158903"/>
<evidence type="ECO:0000256" key="5">
    <source>
        <dbReference type="ARBA" id="ARBA00023136"/>
    </source>
</evidence>
<feature type="transmembrane region" description="Helical" evidence="6">
    <location>
        <begin position="266"/>
        <end position="287"/>
    </location>
</feature>
<feature type="non-terminal residue" evidence="8">
    <location>
        <position position="1"/>
    </location>
</feature>
<evidence type="ECO:0000256" key="6">
    <source>
        <dbReference type="SAM" id="Phobius"/>
    </source>
</evidence>
<feature type="non-terminal residue" evidence="8">
    <location>
        <position position="315"/>
    </location>
</feature>
<dbReference type="InterPro" id="IPR000620">
    <property type="entry name" value="EamA_dom"/>
</dbReference>
<feature type="transmembrane region" description="Helical" evidence="6">
    <location>
        <begin position="29"/>
        <end position="46"/>
    </location>
</feature>
<evidence type="ECO:0000256" key="2">
    <source>
        <dbReference type="ARBA" id="ARBA00022475"/>
    </source>
</evidence>
<dbReference type="InterPro" id="IPR037185">
    <property type="entry name" value="EmrE-like"/>
</dbReference>
<dbReference type="OrthoDB" id="2017960at2759"/>
<keyword evidence="3 6" id="KW-0812">Transmembrane</keyword>
<dbReference type="Pfam" id="PF00892">
    <property type="entry name" value="EamA"/>
    <property type="match status" value="1"/>
</dbReference>
<feature type="transmembrane region" description="Helical" evidence="6">
    <location>
        <begin position="233"/>
        <end position="254"/>
    </location>
</feature>
<dbReference type="SUPFAM" id="SSF103481">
    <property type="entry name" value="Multidrug resistance efflux transporter EmrE"/>
    <property type="match status" value="2"/>
</dbReference>
<dbReference type="InParanoid" id="A0A1E7EN26"/>
<accession>A0A1E7EN26</accession>
<keyword evidence="9" id="KW-1185">Reference proteome</keyword>
<evidence type="ECO:0000256" key="1">
    <source>
        <dbReference type="ARBA" id="ARBA00004651"/>
    </source>
</evidence>
<keyword evidence="5 6" id="KW-0472">Membrane</keyword>
<protein>
    <recommendedName>
        <fullName evidence="7">EamA domain-containing protein</fullName>
    </recommendedName>
</protein>
<dbReference type="PANTHER" id="PTHR42920:SF5">
    <property type="entry name" value="EAMA DOMAIN-CONTAINING PROTEIN"/>
    <property type="match status" value="1"/>
</dbReference>
<dbReference type="InterPro" id="IPR051258">
    <property type="entry name" value="Diverse_Substrate_Transporter"/>
</dbReference>